<dbReference type="Gene3D" id="2.60.40.2480">
    <property type="entry name" value="Periplasmic metal-binding protein Tp34-type"/>
    <property type="match status" value="1"/>
</dbReference>
<evidence type="ECO:0000313" key="6">
    <source>
        <dbReference type="Proteomes" id="UP000005143"/>
    </source>
</evidence>
<dbReference type="EMBL" id="AGUD01000132">
    <property type="protein sequence ID" value="EHN11220.1"/>
    <property type="molecule type" value="Genomic_DNA"/>
</dbReference>
<dbReference type="OrthoDB" id="5244424at2"/>
<feature type="signal peptide" evidence="4">
    <location>
        <begin position="1"/>
        <end position="21"/>
    </location>
</feature>
<evidence type="ECO:0000256" key="3">
    <source>
        <dbReference type="SAM" id="MobiDB-lite"/>
    </source>
</evidence>
<feature type="chain" id="PRO_5039448075" evidence="4">
    <location>
        <begin position="22"/>
        <end position="193"/>
    </location>
</feature>
<dbReference type="RefSeq" id="WP_007573879.1">
    <property type="nucleotide sequence ID" value="NZ_AGUD01000132.1"/>
</dbReference>
<proteinExistence type="inferred from homology"/>
<feature type="region of interest" description="Disordered" evidence="3">
    <location>
        <begin position="25"/>
        <end position="52"/>
    </location>
</feature>
<feature type="compositionally biased region" description="Low complexity" evidence="3">
    <location>
        <begin position="25"/>
        <end position="43"/>
    </location>
</feature>
<evidence type="ECO:0000313" key="5">
    <source>
        <dbReference type="EMBL" id="EHN11220.1"/>
    </source>
</evidence>
<keyword evidence="6" id="KW-1185">Reference proteome</keyword>
<dbReference type="Proteomes" id="UP000005143">
    <property type="component" value="Unassembled WGS sequence"/>
</dbReference>
<comment type="caution">
    <text evidence="5">The sequence shown here is derived from an EMBL/GenBank/DDBJ whole genome shotgun (WGS) entry which is preliminary data.</text>
</comment>
<dbReference type="InterPro" id="IPR018470">
    <property type="entry name" value="Metal-bd_Tp34-typ"/>
</dbReference>
<comment type="similarity">
    <text evidence="1">Belongs to the UPF0423 family.</text>
</comment>
<protein>
    <submittedName>
        <fullName evidence="5">Uncharacterized protein</fullName>
    </submittedName>
</protein>
<dbReference type="PROSITE" id="PS51257">
    <property type="entry name" value="PROKAR_LIPOPROTEIN"/>
    <property type="match status" value="1"/>
</dbReference>
<gene>
    <name evidence="5" type="ORF">PAI11_19080</name>
</gene>
<dbReference type="AlphaFoldDB" id="H0E523"/>
<evidence type="ECO:0000256" key="2">
    <source>
        <dbReference type="ARBA" id="ARBA00022729"/>
    </source>
</evidence>
<keyword evidence="2 4" id="KW-0732">Signal</keyword>
<organism evidence="5 6">
    <name type="scientific">Patulibacter medicamentivorans</name>
    <dbReference type="NCBI Taxonomy" id="1097667"/>
    <lineage>
        <taxon>Bacteria</taxon>
        <taxon>Bacillati</taxon>
        <taxon>Actinomycetota</taxon>
        <taxon>Thermoleophilia</taxon>
        <taxon>Solirubrobacterales</taxon>
        <taxon>Patulibacteraceae</taxon>
        <taxon>Patulibacter</taxon>
    </lineage>
</organism>
<dbReference type="Pfam" id="PF10634">
    <property type="entry name" value="Iron_transport"/>
    <property type="match status" value="1"/>
</dbReference>
<name>H0E523_9ACTN</name>
<sequence length="193" mass="19844">MRSTTRTLALGCAALLTLATAGCGEDAPTTSASGSTTSSTSAGGAHGGQRMSSVALGSASRAGLRVEVAAMRDAVTFTVAEGGRMRKHPPAPGDNAHVMVLVSDAESRDRLPDAAVTAQITGPGGAPVHNGPLYPMVGMGVGLHYGDNMRLARSGRYRASIVVGPPQVGRHPELADRYTKPVRLDVPFAWTAR</sequence>
<dbReference type="InterPro" id="IPR038482">
    <property type="entry name" value="Tp34-type_sf"/>
</dbReference>
<reference evidence="5 6" key="1">
    <citation type="journal article" date="2013" name="Biodegradation">
        <title>Quantitative proteomic analysis of ibuprofen-degrading Patulibacter sp. strain I11.</title>
        <authorList>
            <person name="Almeida B."/>
            <person name="Kjeldal H."/>
            <person name="Lolas I."/>
            <person name="Knudsen A.D."/>
            <person name="Carvalho G."/>
            <person name="Nielsen K.L."/>
            <person name="Barreto Crespo M.T."/>
            <person name="Stensballe A."/>
            <person name="Nielsen J.L."/>
        </authorList>
    </citation>
    <scope>NUCLEOTIDE SEQUENCE [LARGE SCALE GENOMIC DNA]</scope>
    <source>
        <strain evidence="5 6">I11</strain>
    </source>
</reference>
<evidence type="ECO:0000256" key="1">
    <source>
        <dbReference type="ARBA" id="ARBA00010013"/>
    </source>
</evidence>
<accession>H0E523</accession>
<evidence type="ECO:0000256" key="4">
    <source>
        <dbReference type="SAM" id="SignalP"/>
    </source>
</evidence>